<protein>
    <recommendedName>
        <fullName evidence="3">Glycosyl hydrolase family 65, N-terminal domain</fullName>
    </recommendedName>
</protein>
<proteinExistence type="predicted"/>
<dbReference type="RefSeq" id="WP_264138860.1">
    <property type="nucleotide sequence ID" value="NZ_JAOYOD010000001.1"/>
</dbReference>
<gene>
    <name evidence="1" type="ORF">N7U62_15255</name>
</gene>
<reference evidence="1 2" key="1">
    <citation type="submission" date="2022-10" db="EMBL/GenBank/DDBJ databases">
        <title>Comparative genomics and taxonomic characterization of three novel marine species of genus Reichenbachiella exhibiting antioxidant and polysaccharide degradation activities.</title>
        <authorList>
            <person name="Muhammad N."/>
            <person name="Lee Y.-J."/>
            <person name="Ko J."/>
            <person name="Kim S.-G."/>
        </authorList>
    </citation>
    <scope>NUCLEOTIDE SEQUENCE [LARGE SCALE GENOMIC DNA]</scope>
    <source>
        <strain evidence="1 2">ABR2-5</strain>
    </source>
</reference>
<dbReference type="InterPro" id="IPR008928">
    <property type="entry name" value="6-hairpin_glycosidase_sf"/>
</dbReference>
<dbReference type="SUPFAM" id="SSF48208">
    <property type="entry name" value="Six-hairpin glycosidases"/>
    <property type="match status" value="1"/>
</dbReference>
<dbReference type="EMBL" id="JAOYOD010000001">
    <property type="protein sequence ID" value="MCV9388039.1"/>
    <property type="molecule type" value="Genomic_DNA"/>
</dbReference>
<dbReference type="Gene3D" id="1.50.10.10">
    <property type="match status" value="1"/>
</dbReference>
<dbReference type="Proteomes" id="UP001300692">
    <property type="component" value="Unassembled WGS sequence"/>
</dbReference>
<accession>A0ABT3CWX1</accession>
<evidence type="ECO:0000313" key="2">
    <source>
        <dbReference type="Proteomes" id="UP001300692"/>
    </source>
</evidence>
<comment type="caution">
    <text evidence="1">The sequence shown here is derived from an EMBL/GenBank/DDBJ whole genome shotgun (WGS) entry which is preliminary data.</text>
</comment>
<keyword evidence="2" id="KW-1185">Reference proteome</keyword>
<evidence type="ECO:0000313" key="1">
    <source>
        <dbReference type="EMBL" id="MCV9388039.1"/>
    </source>
</evidence>
<name>A0ABT3CWX1_9BACT</name>
<sequence length="705" mass="80890">MKKFSIYLLAVACLSCTRAINEKGAIDREALVTRHNISHQQIDSLAVLTVGNGEFAYSADITGMQTFPDFYENGIPLGTQSQWGWHSFPNPEDYSLADVQTHYWNGQDSVYYFDQHSSGSARKVGATDWLRQNPHRLHLGLIGLEIEGLDEIRKVENPKQSLNLWTGELKSNFQVNGEAVEVITYCHQDRDQVAFRVQSNLIKQNKLRVKIRFPYASHEKFDSGLDFDHPDDHQTKAVTTTDTGVFFERKLDDATYYNQLEWSAGTLDEEKAHQYLITPDSSGDQFELAASFSNKPIKSRLVNFSETESNNREKWKTFWESGAAVDFSQCSDPRAEELERRVVLSQYLTKIQCTGRYPAQETGLTYNSWHGKFHLEMHWWHAAHFIKWRRAELITQQLDFYFDIYDQAKKTAEMQGYEGIRWPKMIDPSGRESPSGIGVFLIWQQPHIIYLTEALYQQKPSHELLKKYKKLVYATADFMASYARLDSARGAYVLGPALIPAQERFHPETTLNPAFELAYWYWGLKTALQWQDRMGETRNPKWEEVLNQLAPLPVQDGRYLFTEDGTDSYDNPRYLTDHPIVLGVAGFVPLTNRVDTSIMKTTQQAIIEKWDWPTTWGWDMPLAAMNANALGQPEQAVDFLLMDTPKNTYLMNGHNYQRSSLTLYLPGNGGLLAAIADMCISKDGWPNNGSWNVRYEGFSQGETLE</sequence>
<evidence type="ECO:0008006" key="3">
    <source>
        <dbReference type="Google" id="ProtNLM"/>
    </source>
</evidence>
<organism evidence="1 2">
    <name type="scientific">Reichenbachiella ulvae</name>
    <dbReference type="NCBI Taxonomy" id="2980104"/>
    <lineage>
        <taxon>Bacteria</taxon>
        <taxon>Pseudomonadati</taxon>
        <taxon>Bacteroidota</taxon>
        <taxon>Cytophagia</taxon>
        <taxon>Cytophagales</taxon>
        <taxon>Reichenbachiellaceae</taxon>
        <taxon>Reichenbachiella</taxon>
    </lineage>
</organism>
<dbReference type="InterPro" id="IPR012341">
    <property type="entry name" value="6hp_glycosidase-like_sf"/>
</dbReference>